<proteinExistence type="predicted"/>
<keyword evidence="1" id="KW-1133">Transmembrane helix</keyword>
<evidence type="ECO:0000313" key="2">
    <source>
        <dbReference type="EMBL" id="QJE74074.1"/>
    </source>
</evidence>
<evidence type="ECO:0000256" key="1">
    <source>
        <dbReference type="SAM" id="Phobius"/>
    </source>
</evidence>
<protein>
    <submittedName>
        <fullName evidence="2">Uncharacterized protein</fullName>
    </submittedName>
</protein>
<keyword evidence="3" id="KW-1185">Reference proteome</keyword>
<gene>
    <name evidence="2" type="ORF">HHL28_14110</name>
</gene>
<dbReference type="EMBL" id="CP051775">
    <property type="protein sequence ID" value="QJE74074.1"/>
    <property type="molecule type" value="Genomic_DNA"/>
</dbReference>
<reference evidence="2" key="1">
    <citation type="submission" date="2020-04" db="EMBL/GenBank/DDBJ databases">
        <title>A desert anoxygenic phototrophic bacterium fixes CO2 using RubisCO under aerobic conditions.</title>
        <authorList>
            <person name="Tang K."/>
        </authorList>
    </citation>
    <scope>NUCLEOTIDE SEQUENCE [LARGE SCALE GENOMIC DNA]</scope>
    <source>
        <strain evidence="2">MIMtkB3</strain>
    </source>
</reference>
<keyword evidence="1" id="KW-0472">Membrane</keyword>
<dbReference type="Proteomes" id="UP000501891">
    <property type="component" value="Chromosome"/>
</dbReference>
<sequence>MPLTRLPLARNLLLALACAAGGWLGLRAPYLGEAVTLVWPPTGIAFAALWLGGLRLVPGSRWARWRSTWRRRDRSGSPCPRPWAAPCRPWHPSGCCGA</sequence>
<dbReference type="KEGG" id="acru:HHL28_14110"/>
<evidence type="ECO:0000313" key="3">
    <source>
        <dbReference type="Proteomes" id="UP000501891"/>
    </source>
</evidence>
<dbReference type="AlphaFoldDB" id="A0A858R9J0"/>
<accession>A0A858R9J0</accession>
<feature type="transmembrane region" description="Helical" evidence="1">
    <location>
        <begin position="37"/>
        <end position="57"/>
    </location>
</feature>
<keyword evidence="1" id="KW-0812">Transmembrane</keyword>
<name>A0A858R9J0_9PROT</name>
<organism evidence="2 3">
    <name type="scientific">Aerophototrophica crusticola</name>
    <dbReference type="NCBI Taxonomy" id="1709002"/>
    <lineage>
        <taxon>Bacteria</taxon>
        <taxon>Pseudomonadati</taxon>
        <taxon>Pseudomonadota</taxon>
        <taxon>Alphaproteobacteria</taxon>
        <taxon>Rhodospirillales</taxon>
        <taxon>Rhodospirillaceae</taxon>
        <taxon>Aerophototrophica</taxon>
    </lineage>
</organism>